<dbReference type="EMBL" id="AWTC01000006">
    <property type="protein sequence ID" value="EST12276.1"/>
    <property type="molecule type" value="Genomic_DNA"/>
</dbReference>
<dbReference type="RefSeq" id="WP_023510039.1">
    <property type="nucleotide sequence ID" value="NZ_AWTC01000006.1"/>
</dbReference>
<gene>
    <name evidence="1" type="ORF">P343_08900</name>
</gene>
<dbReference type="AlphaFoldDB" id="V6IZL9"/>
<dbReference type="PATRIC" id="fig|1395513.3.peg.1797"/>
<keyword evidence="2" id="KW-1185">Reference proteome</keyword>
<evidence type="ECO:0000313" key="1">
    <source>
        <dbReference type="EMBL" id="EST12276.1"/>
    </source>
</evidence>
<accession>V6IZL9</accession>
<evidence type="ECO:0000313" key="2">
    <source>
        <dbReference type="Proteomes" id="UP000018296"/>
    </source>
</evidence>
<organism evidence="1 2">
    <name type="scientific">Sporolactobacillus laevolacticus DSM 442</name>
    <dbReference type="NCBI Taxonomy" id="1395513"/>
    <lineage>
        <taxon>Bacteria</taxon>
        <taxon>Bacillati</taxon>
        <taxon>Bacillota</taxon>
        <taxon>Bacilli</taxon>
        <taxon>Bacillales</taxon>
        <taxon>Sporolactobacillaceae</taxon>
        <taxon>Sporolactobacillus</taxon>
    </lineage>
</organism>
<proteinExistence type="predicted"/>
<protein>
    <submittedName>
        <fullName evidence="1">Uncharacterized protein</fullName>
    </submittedName>
</protein>
<reference evidence="1 2" key="1">
    <citation type="journal article" date="2013" name="Genome Announc.">
        <title>Genome Sequence of Sporolactobacillus laevolacticus DSM442, an Efficient Polymer-Grade D-Lactate Producer from Agricultural Waste Cottonseed as a Nitrogen Source.</title>
        <authorList>
            <person name="Wang H."/>
            <person name="Wang L."/>
            <person name="Ju J."/>
            <person name="Yu B."/>
            <person name="Ma Y."/>
        </authorList>
    </citation>
    <scope>NUCLEOTIDE SEQUENCE [LARGE SCALE GENOMIC DNA]</scope>
    <source>
        <strain evidence="1 2">DSM 442</strain>
    </source>
</reference>
<sequence>MSKEYRSFYELLREAHKHLDRVEENLPFLNELCDRIEKRPNSQMIK</sequence>
<dbReference type="Proteomes" id="UP000018296">
    <property type="component" value="Unassembled WGS sequence"/>
</dbReference>
<name>V6IZL9_9BACL</name>
<comment type="caution">
    <text evidence="1">The sequence shown here is derived from an EMBL/GenBank/DDBJ whole genome shotgun (WGS) entry which is preliminary data.</text>
</comment>